<reference evidence="1 2" key="2">
    <citation type="submission" date="2018-11" db="EMBL/GenBank/DDBJ databases">
        <authorList>
            <consortium name="Pathogen Informatics"/>
        </authorList>
    </citation>
    <scope>NUCLEOTIDE SEQUENCE [LARGE SCALE GENOMIC DNA]</scope>
    <source>
        <strain evidence="1 2">NST_G2</strain>
    </source>
</reference>
<organism evidence="3">
    <name type="scientific">Schistocephalus solidus</name>
    <name type="common">Tapeworm</name>
    <dbReference type="NCBI Taxonomy" id="70667"/>
    <lineage>
        <taxon>Eukaryota</taxon>
        <taxon>Metazoa</taxon>
        <taxon>Spiralia</taxon>
        <taxon>Lophotrochozoa</taxon>
        <taxon>Platyhelminthes</taxon>
        <taxon>Cestoda</taxon>
        <taxon>Eucestoda</taxon>
        <taxon>Diphyllobothriidea</taxon>
        <taxon>Diphyllobothriidae</taxon>
        <taxon>Schistocephalus</taxon>
    </lineage>
</organism>
<sequence length="97" mass="11014">MLSAMLMDAYSDENPVLRIAYWMDGQLIKQRRIHSHSRVSMATIHELLFANACALNATTEGDMQNSMDLIAATCDNFRRHINTEKNVVQHQPPPNTT</sequence>
<keyword evidence="2" id="KW-1185">Reference proteome</keyword>
<evidence type="ECO:0000313" key="1">
    <source>
        <dbReference type="EMBL" id="VDM01950.1"/>
    </source>
</evidence>
<dbReference type="EMBL" id="UYSU01040075">
    <property type="protein sequence ID" value="VDM01950.1"/>
    <property type="molecule type" value="Genomic_DNA"/>
</dbReference>
<proteinExistence type="predicted"/>
<protein>
    <submittedName>
        <fullName evidence="1 3">Uncharacterized protein</fullName>
    </submittedName>
</protein>
<dbReference type="AlphaFoldDB" id="A0A183TGG6"/>
<dbReference type="Proteomes" id="UP000275846">
    <property type="component" value="Unassembled WGS sequence"/>
</dbReference>
<accession>A0A183TGG6</accession>
<evidence type="ECO:0000313" key="2">
    <source>
        <dbReference type="Proteomes" id="UP000275846"/>
    </source>
</evidence>
<reference evidence="3" key="1">
    <citation type="submission" date="2016-06" db="UniProtKB">
        <authorList>
            <consortium name="WormBaseParasite"/>
        </authorList>
    </citation>
    <scope>IDENTIFICATION</scope>
</reference>
<evidence type="ECO:0000313" key="3">
    <source>
        <dbReference type="WBParaSite" id="SSLN_0001615501-mRNA-1"/>
    </source>
</evidence>
<name>A0A183TGG6_SCHSO</name>
<gene>
    <name evidence="1" type="ORF">SSLN_LOCUS15564</name>
</gene>
<dbReference type="WBParaSite" id="SSLN_0001615501-mRNA-1">
    <property type="protein sequence ID" value="SSLN_0001615501-mRNA-1"/>
    <property type="gene ID" value="SSLN_0001615501"/>
</dbReference>